<dbReference type="RefSeq" id="WP_017744148.1">
    <property type="nucleotide sequence ID" value="NZ_KQ976354.1"/>
</dbReference>
<evidence type="ECO:0000313" key="1">
    <source>
        <dbReference type="EMBL" id="KYC36897.1"/>
    </source>
</evidence>
<comment type="caution">
    <text evidence="1">The sequence shown here is derived from an EMBL/GenBank/DDBJ whole genome shotgun (WGS) entry which is preliminary data.</text>
</comment>
<dbReference type="EMBL" id="ANNX02000047">
    <property type="protein sequence ID" value="KYC36897.1"/>
    <property type="molecule type" value="Genomic_DNA"/>
</dbReference>
<evidence type="ECO:0000313" key="2">
    <source>
        <dbReference type="Proteomes" id="UP000076925"/>
    </source>
</evidence>
<dbReference type="AlphaFoldDB" id="A0A139WWT3"/>
<gene>
    <name evidence="1" type="ORF">WA1_45395</name>
</gene>
<organism evidence="1 2">
    <name type="scientific">Scytonema hofmannii PCC 7110</name>
    <dbReference type="NCBI Taxonomy" id="128403"/>
    <lineage>
        <taxon>Bacteria</taxon>
        <taxon>Bacillati</taxon>
        <taxon>Cyanobacteriota</taxon>
        <taxon>Cyanophyceae</taxon>
        <taxon>Nostocales</taxon>
        <taxon>Scytonemataceae</taxon>
        <taxon>Scytonema</taxon>
    </lineage>
</organism>
<dbReference type="OrthoDB" id="8085537at2"/>
<reference evidence="1 2" key="1">
    <citation type="journal article" date="2013" name="Genome Biol. Evol.">
        <title>Genomes of Stigonematalean cyanobacteria (subsection V) and the evolution of oxygenic photosynthesis from prokaryotes to plastids.</title>
        <authorList>
            <person name="Dagan T."/>
            <person name="Roettger M."/>
            <person name="Stucken K."/>
            <person name="Landan G."/>
            <person name="Koch R."/>
            <person name="Major P."/>
            <person name="Gould S.B."/>
            <person name="Goremykin V.V."/>
            <person name="Rippka R."/>
            <person name="Tandeau de Marsac N."/>
            <person name="Gugger M."/>
            <person name="Lockhart P.J."/>
            <person name="Allen J.F."/>
            <person name="Brune I."/>
            <person name="Maus I."/>
            <person name="Puhler A."/>
            <person name="Martin W.F."/>
        </authorList>
    </citation>
    <scope>NUCLEOTIDE SEQUENCE [LARGE SCALE GENOMIC DNA]</scope>
    <source>
        <strain evidence="1 2">PCC 7110</strain>
    </source>
</reference>
<dbReference type="STRING" id="128403.WA1_45395"/>
<name>A0A139WWT3_9CYAN</name>
<keyword evidence="2" id="KW-1185">Reference proteome</keyword>
<accession>A0A139WWT3</accession>
<proteinExistence type="predicted"/>
<protein>
    <submittedName>
        <fullName evidence="1">Uncharacterized protein</fullName>
    </submittedName>
</protein>
<sequence length="104" mass="11829">MKIILDENLPKALKRYFSAYEITTVQEQGWAGIKNGELIARIDGVYNVFLTSDKNLKYQQNLTGRRVAIIELPTNRLKVLETLIDKILAEVESVSLGMYVQISL</sequence>
<dbReference type="Proteomes" id="UP000076925">
    <property type="component" value="Unassembled WGS sequence"/>
</dbReference>